<dbReference type="AlphaFoldDB" id="A0AAD9ZEZ2"/>
<dbReference type="PANTHER" id="PTHR33048">
    <property type="entry name" value="PTH11-LIKE INTEGRAL MEMBRANE PROTEIN (AFU_ORTHOLOGUE AFUA_5G11245)"/>
    <property type="match status" value="1"/>
</dbReference>
<dbReference type="EMBL" id="JASNWA010000004">
    <property type="protein sequence ID" value="KAK3177032.1"/>
    <property type="molecule type" value="Genomic_DNA"/>
</dbReference>
<evidence type="ECO:0000256" key="5">
    <source>
        <dbReference type="ARBA" id="ARBA00038359"/>
    </source>
</evidence>
<feature type="compositionally biased region" description="Polar residues" evidence="6">
    <location>
        <begin position="322"/>
        <end position="334"/>
    </location>
</feature>
<name>A0AAD9ZEZ2_9LECA</name>
<feature type="transmembrane region" description="Helical" evidence="7">
    <location>
        <begin position="230"/>
        <end position="249"/>
    </location>
</feature>
<feature type="region of interest" description="Disordered" evidence="6">
    <location>
        <begin position="385"/>
        <end position="418"/>
    </location>
</feature>
<evidence type="ECO:0000256" key="2">
    <source>
        <dbReference type="ARBA" id="ARBA00022692"/>
    </source>
</evidence>
<dbReference type="Proteomes" id="UP001276659">
    <property type="component" value="Unassembled WGS sequence"/>
</dbReference>
<evidence type="ECO:0000256" key="1">
    <source>
        <dbReference type="ARBA" id="ARBA00004141"/>
    </source>
</evidence>
<organism evidence="9 10">
    <name type="scientific">Lepraria neglecta</name>
    <dbReference type="NCBI Taxonomy" id="209136"/>
    <lineage>
        <taxon>Eukaryota</taxon>
        <taxon>Fungi</taxon>
        <taxon>Dikarya</taxon>
        <taxon>Ascomycota</taxon>
        <taxon>Pezizomycotina</taxon>
        <taxon>Lecanoromycetes</taxon>
        <taxon>OSLEUM clade</taxon>
        <taxon>Lecanoromycetidae</taxon>
        <taxon>Lecanorales</taxon>
        <taxon>Lecanorineae</taxon>
        <taxon>Stereocaulaceae</taxon>
        <taxon>Lepraria</taxon>
    </lineage>
</organism>
<feature type="domain" description="Rhodopsin" evidence="8">
    <location>
        <begin position="54"/>
        <end position="290"/>
    </location>
</feature>
<feature type="transmembrane region" description="Helical" evidence="7">
    <location>
        <begin position="148"/>
        <end position="173"/>
    </location>
</feature>
<feature type="transmembrane region" description="Helical" evidence="7">
    <location>
        <begin position="193"/>
        <end position="218"/>
    </location>
</feature>
<comment type="caution">
    <text evidence="9">The sequence shown here is derived from an EMBL/GenBank/DDBJ whole genome shotgun (WGS) entry which is preliminary data.</text>
</comment>
<sequence>MATSLPPGVPLSMIPSAAPPPGVESNFINPVTLADAVVAVGATTLILAIVLLSLRLYSTLRITRSNSYDDGACIVALVFAVSYVGMIVSTKDNARHAWDLPLSAYTAGFAKIVFSEQIIAALGFLFSKLSILLLLLRLFSPTKRFRYMVYFGIIWTTLISLTSIIVASALCAARKHELFGSLSVAERCTHEEPWAVVQGVLNVCLDFYILYLPIPMVWKLQLGLQRKIGVMAIFMTGFIACLASTLGLVYKVKLLQSSDTLWNAGRVDILNMVELNVAIMVACMPACASFSRYFFGKLEIVSMIKSRLSSSRHSKRRTKFSQSKATTLVSNQTSEPDEDRNSGGNSWKIKNAFFKGKDDVAPQITMNQQRSHVLQTGDFRVFDEGKDFGEETRTKSGAIEPRESPGEKTSATAPYDMV</sequence>
<reference evidence="9" key="1">
    <citation type="submission" date="2022-11" db="EMBL/GenBank/DDBJ databases">
        <title>Chromosomal genome sequence assembly and mating type (MAT) locus characterization of the leprose asexual lichenized fungus Lepraria neglecta (Nyl.) Erichsen.</title>
        <authorList>
            <person name="Allen J.L."/>
            <person name="Pfeffer B."/>
        </authorList>
    </citation>
    <scope>NUCLEOTIDE SEQUENCE</scope>
    <source>
        <strain evidence="9">Allen 5258</strain>
    </source>
</reference>
<feature type="transmembrane region" description="Helical" evidence="7">
    <location>
        <begin position="70"/>
        <end position="89"/>
    </location>
</feature>
<evidence type="ECO:0000313" key="9">
    <source>
        <dbReference type="EMBL" id="KAK3177032.1"/>
    </source>
</evidence>
<keyword evidence="10" id="KW-1185">Reference proteome</keyword>
<feature type="transmembrane region" description="Helical" evidence="7">
    <location>
        <begin position="109"/>
        <end position="136"/>
    </location>
</feature>
<proteinExistence type="inferred from homology"/>
<dbReference type="Pfam" id="PF20684">
    <property type="entry name" value="Fung_rhodopsin"/>
    <property type="match status" value="1"/>
</dbReference>
<evidence type="ECO:0000256" key="3">
    <source>
        <dbReference type="ARBA" id="ARBA00022989"/>
    </source>
</evidence>
<keyword evidence="2 7" id="KW-0812">Transmembrane</keyword>
<comment type="similarity">
    <text evidence="5">Belongs to the SAT4 family.</text>
</comment>
<keyword evidence="4 7" id="KW-0472">Membrane</keyword>
<evidence type="ECO:0000256" key="7">
    <source>
        <dbReference type="SAM" id="Phobius"/>
    </source>
</evidence>
<dbReference type="GO" id="GO:0016020">
    <property type="term" value="C:membrane"/>
    <property type="evidence" value="ECO:0007669"/>
    <property type="project" value="UniProtKB-SubCell"/>
</dbReference>
<protein>
    <recommendedName>
        <fullName evidence="8">Rhodopsin domain-containing protein</fullName>
    </recommendedName>
</protein>
<evidence type="ECO:0000313" key="10">
    <source>
        <dbReference type="Proteomes" id="UP001276659"/>
    </source>
</evidence>
<dbReference type="InterPro" id="IPR049326">
    <property type="entry name" value="Rhodopsin_dom_fungi"/>
</dbReference>
<dbReference type="InterPro" id="IPR052337">
    <property type="entry name" value="SAT4-like"/>
</dbReference>
<gene>
    <name evidence="9" type="ORF">OEA41_008358</name>
</gene>
<keyword evidence="3 7" id="KW-1133">Transmembrane helix</keyword>
<evidence type="ECO:0000259" key="8">
    <source>
        <dbReference type="Pfam" id="PF20684"/>
    </source>
</evidence>
<dbReference type="PANTHER" id="PTHR33048:SF158">
    <property type="entry name" value="MEMBRANE PROTEIN PTH11-LIKE, PUTATIVE-RELATED"/>
    <property type="match status" value="1"/>
</dbReference>
<feature type="compositionally biased region" description="Basic and acidic residues" evidence="6">
    <location>
        <begin position="385"/>
        <end position="406"/>
    </location>
</feature>
<evidence type="ECO:0000256" key="6">
    <source>
        <dbReference type="SAM" id="MobiDB-lite"/>
    </source>
</evidence>
<feature type="transmembrane region" description="Helical" evidence="7">
    <location>
        <begin position="36"/>
        <end position="58"/>
    </location>
</feature>
<feature type="transmembrane region" description="Helical" evidence="7">
    <location>
        <begin position="269"/>
        <end position="295"/>
    </location>
</feature>
<accession>A0AAD9ZEZ2</accession>
<evidence type="ECO:0000256" key="4">
    <source>
        <dbReference type="ARBA" id="ARBA00023136"/>
    </source>
</evidence>
<feature type="region of interest" description="Disordered" evidence="6">
    <location>
        <begin position="313"/>
        <end position="346"/>
    </location>
</feature>
<comment type="subcellular location">
    <subcellularLocation>
        <location evidence="1">Membrane</location>
        <topology evidence="1">Multi-pass membrane protein</topology>
    </subcellularLocation>
</comment>